<sequence>MTEDQRYHPLLILFEVWKLIKNTFSVIILLFVIQMGSEAKWVIYGRWMFYLVIVGSLITIVWRWITERYRLDDTSFYLEQGVFVKSKRTIPFRKIQNVNRHASLFHRIFKVTSIRFETGMTGDEAAVEFHVISRAEADRLEKYIADQVNKERVASAMNSKNTINETETVPSDASEIDLEADQAAEASFDKVEDTAFNGTSEQTPEVQQRTLHFKPTKKEVLKASFTSLSFLVLIPIVGTLYSNVQEFIDIEEQAEGILSTVLSSWWMTTLVIAGIIVLAVMLGIVTTFLKYGNFEISSDEERIYIAKGVMEQTAFSIAKEKVQAIEITQSFIKRLLGLAEVKLVTAGSVGEAEHEVNSLYPFLPVSKVHSIIPEMLPAYEVTLEMQRLPRTSLGLRLVRPSWIWIIATALLVYFRPNLFGWNEAWWVLSASLLVCVVVWRVLDYLNCRYSIGEHFVQFKSGGFSTSLFISKRAKIIEVKVTQGILQRRLDLASIQTTNRAKPVLHHKAQDVPVEAADHFYMWYMERTQDISTLHER</sequence>
<feature type="transmembrane region" description="Helical" evidence="1">
    <location>
        <begin position="264"/>
        <end position="289"/>
    </location>
</feature>
<dbReference type="InterPro" id="IPR005182">
    <property type="entry name" value="YdbS-like_PH"/>
</dbReference>
<feature type="transmembrane region" description="Helical" evidence="1">
    <location>
        <begin position="393"/>
        <end position="413"/>
    </location>
</feature>
<comment type="caution">
    <text evidence="3">The sequence shown here is derived from an EMBL/GenBank/DDBJ whole genome shotgun (WGS) entry which is preliminary data.</text>
</comment>
<evidence type="ECO:0000313" key="4">
    <source>
        <dbReference type="Proteomes" id="UP001597169"/>
    </source>
</evidence>
<evidence type="ECO:0000313" key="3">
    <source>
        <dbReference type="EMBL" id="MFD1129050.1"/>
    </source>
</evidence>
<organism evidence="3 4">
    <name type="scientific">Paenibacillus provencensis</name>
    <dbReference type="NCBI Taxonomy" id="441151"/>
    <lineage>
        <taxon>Bacteria</taxon>
        <taxon>Bacillati</taxon>
        <taxon>Bacillota</taxon>
        <taxon>Bacilli</taxon>
        <taxon>Bacillales</taxon>
        <taxon>Paenibacillaceae</taxon>
        <taxon>Paenibacillus</taxon>
    </lineage>
</organism>
<keyword evidence="1" id="KW-0812">Transmembrane</keyword>
<keyword evidence="4" id="KW-1185">Reference proteome</keyword>
<dbReference type="EMBL" id="JBHTKX010000001">
    <property type="protein sequence ID" value="MFD1129050.1"/>
    <property type="molecule type" value="Genomic_DNA"/>
</dbReference>
<feature type="transmembrane region" description="Helical" evidence="1">
    <location>
        <begin position="47"/>
        <end position="65"/>
    </location>
</feature>
<dbReference type="Proteomes" id="UP001597169">
    <property type="component" value="Unassembled WGS sequence"/>
</dbReference>
<feature type="transmembrane region" description="Helical" evidence="1">
    <location>
        <begin position="425"/>
        <end position="442"/>
    </location>
</feature>
<feature type="domain" description="YdbS-like PH" evidence="2">
    <location>
        <begin position="64"/>
        <end position="144"/>
    </location>
</feature>
<dbReference type="InterPro" id="IPR014529">
    <property type="entry name" value="UCP026631"/>
</dbReference>
<keyword evidence="1" id="KW-1133">Transmembrane helix</keyword>
<name>A0ABW3PW57_9BACL</name>
<keyword evidence="1" id="KW-0472">Membrane</keyword>
<dbReference type="Pfam" id="PF03703">
    <property type="entry name" value="bPH_2"/>
    <property type="match status" value="3"/>
</dbReference>
<feature type="transmembrane region" description="Helical" evidence="1">
    <location>
        <begin position="12"/>
        <end position="35"/>
    </location>
</feature>
<feature type="domain" description="YdbS-like PH" evidence="2">
    <location>
        <begin position="444"/>
        <end position="523"/>
    </location>
</feature>
<gene>
    <name evidence="3" type="ORF">ACFQ3J_12785</name>
</gene>
<dbReference type="RefSeq" id="WP_251581971.1">
    <property type="nucleotide sequence ID" value="NZ_JBHTKX010000001.1"/>
</dbReference>
<feature type="domain" description="YdbS-like PH" evidence="2">
    <location>
        <begin position="294"/>
        <end position="370"/>
    </location>
</feature>
<protein>
    <submittedName>
        <fullName evidence="3">PH domain-containing protein</fullName>
    </submittedName>
</protein>
<feature type="transmembrane region" description="Helical" evidence="1">
    <location>
        <begin position="223"/>
        <end position="244"/>
    </location>
</feature>
<evidence type="ECO:0000259" key="2">
    <source>
        <dbReference type="Pfam" id="PF03703"/>
    </source>
</evidence>
<accession>A0ABW3PW57</accession>
<reference evidence="4" key="1">
    <citation type="journal article" date="2019" name="Int. J. Syst. Evol. Microbiol.">
        <title>The Global Catalogue of Microorganisms (GCM) 10K type strain sequencing project: providing services to taxonomists for standard genome sequencing and annotation.</title>
        <authorList>
            <consortium name="The Broad Institute Genomics Platform"/>
            <consortium name="The Broad Institute Genome Sequencing Center for Infectious Disease"/>
            <person name="Wu L."/>
            <person name="Ma J."/>
        </authorList>
    </citation>
    <scope>NUCLEOTIDE SEQUENCE [LARGE SCALE GENOMIC DNA]</scope>
    <source>
        <strain evidence="4">CCUG 53519</strain>
    </source>
</reference>
<dbReference type="PIRSF" id="PIRSF026631">
    <property type="entry name" value="UCP026631"/>
    <property type="match status" value="1"/>
</dbReference>
<dbReference type="PANTHER" id="PTHR34473:SF2">
    <property type="entry name" value="UPF0699 TRANSMEMBRANE PROTEIN YDBT"/>
    <property type="match status" value="1"/>
</dbReference>
<evidence type="ECO:0000256" key="1">
    <source>
        <dbReference type="SAM" id="Phobius"/>
    </source>
</evidence>
<proteinExistence type="predicted"/>
<dbReference type="PANTHER" id="PTHR34473">
    <property type="entry name" value="UPF0699 TRANSMEMBRANE PROTEIN YDBS"/>
    <property type="match status" value="1"/>
</dbReference>